<organism evidence="2 3">
    <name type="scientific">Lipomyces starkeyi NRRL Y-11557</name>
    <dbReference type="NCBI Taxonomy" id="675824"/>
    <lineage>
        <taxon>Eukaryota</taxon>
        <taxon>Fungi</taxon>
        <taxon>Dikarya</taxon>
        <taxon>Ascomycota</taxon>
        <taxon>Saccharomycotina</taxon>
        <taxon>Lipomycetes</taxon>
        <taxon>Lipomycetales</taxon>
        <taxon>Lipomycetaceae</taxon>
        <taxon>Lipomyces</taxon>
    </lineage>
</organism>
<keyword evidence="3" id="KW-1185">Reference proteome</keyword>
<dbReference type="EMBL" id="KV454298">
    <property type="protein sequence ID" value="ODQ71097.1"/>
    <property type="molecule type" value="Genomic_DNA"/>
</dbReference>
<feature type="transmembrane region" description="Helical" evidence="1">
    <location>
        <begin position="46"/>
        <end position="65"/>
    </location>
</feature>
<evidence type="ECO:0000313" key="2">
    <source>
        <dbReference type="EMBL" id="ODQ71097.1"/>
    </source>
</evidence>
<sequence length="77" mass="8316">MIPMRENSLEIAALAGQCPQSMSKVSTGLYCLVSLQVGYRHLSGRYATMVPVVGALYLGGVVYTLPDHSQFHIVDAC</sequence>
<evidence type="ECO:0000256" key="1">
    <source>
        <dbReference type="SAM" id="Phobius"/>
    </source>
</evidence>
<keyword evidence="1" id="KW-0812">Transmembrane</keyword>
<dbReference type="AlphaFoldDB" id="A0A1E3Q246"/>
<protein>
    <submittedName>
        <fullName evidence="2">Uncharacterized protein</fullName>
    </submittedName>
</protein>
<name>A0A1E3Q246_LIPST</name>
<keyword evidence="1" id="KW-1133">Transmembrane helix</keyword>
<reference evidence="2 3" key="1">
    <citation type="journal article" date="2016" name="Proc. Natl. Acad. Sci. U.S.A.">
        <title>Comparative genomics of biotechnologically important yeasts.</title>
        <authorList>
            <person name="Riley R."/>
            <person name="Haridas S."/>
            <person name="Wolfe K.H."/>
            <person name="Lopes M.R."/>
            <person name="Hittinger C.T."/>
            <person name="Goeker M."/>
            <person name="Salamov A.A."/>
            <person name="Wisecaver J.H."/>
            <person name="Long T.M."/>
            <person name="Calvey C.H."/>
            <person name="Aerts A.L."/>
            <person name="Barry K.W."/>
            <person name="Choi C."/>
            <person name="Clum A."/>
            <person name="Coughlan A.Y."/>
            <person name="Deshpande S."/>
            <person name="Douglass A.P."/>
            <person name="Hanson S.J."/>
            <person name="Klenk H.-P."/>
            <person name="LaButti K.M."/>
            <person name="Lapidus A."/>
            <person name="Lindquist E.A."/>
            <person name="Lipzen A.M."/>
            <person name="Meier-Kolthoff J.P."/>
            <person name="Ohm R.A."/>
            <person name="Otillar R.P."/>
            <person name="Pangilinan J.L."/>
            <person name="Peng Y."/>
            <person name="Rokas A."/>
            <person name="Rosa C.A."/>
            <person name="Scheuner C."/>
            <person name="Sibirny A.A."/>
            <person name="Slot J.C."/>
            <person name="Stielow J.B."/>
            <person name="Sun H."/>
            <person name="Kurtzman C.P."/>
            <person name="Blackwell M."/>
            <person name="Grigoriev I.V."/>
            <person name="Jeffries T.W."/>
        </authorList>
    </citation>
    <scope>NUCLEOTIDE SEQUENCE [LARGE SCALE GENOMIC DNA]</scope>
    <source>
        <strain evidence="2 3">NRRL Y-11557</strain>
    </source>
</reference>
<evidence type="ECO:0000313" key="3">
    <source>
        <dbReference type="Proteomes" id="UP000094385"/>
    </source>
</evidence>
<accession>A0A1E3Q246</accession>
<dbReference type="Proteomes" id="UP000094385">
    <property type="component" value="Unassembled WGS sequence"/>
</dbReference>
<keyword evidence="1" id="KW-0472">Membrane</keyword>
<proteinExistence type="predicted"/>
<gene>
    <name evidence="2" type="ORF">LIPSTDRAFT_73709</name>
</gene>